<name>A0AAP5ICR9_9CYAN</name>
<evidence type="ECO:0000313" key="7">
    <source>
        <dbReference type="Proteomes" id="UP000667802"/>
    </source>
</evidence>
<evidence type="ECO:0000256" key="2">
    <source>
        <dbReference type="ARBA" id="ARBA00022803"/>
    </source>
</evidence>
<dbReference type="InterPro" id="IPR011990">
    <property type="entry name" value="TPR-like_helical_dom_sf"/>
</dbReference>
<dbReference type="GO" id="GO:0046813">
    <property type="term" value="P:receptor-mediated virion attachment to host cell"/>
    <property type="evidence" value="ECO:0007669"/>
    <property type="project" value="TreeGrafter"/>
</dbReference>
<dbReference type="Gene3D" id="1.10.510.10">
    <property type="entry name" value="Transferase(Phosphotransferase) domain 1"/>
    <property type="match status" value="1"/>
</dbReference>
<dbReference type="SMART" id="SM00028">
    <property type="entry name" value="TPR"/>
    <property type="match status" value="5"/>
</dbReference>
<dbReference type="SUPFAM" id="SSF56112">
    <property type="entry name" value="Protein kinase-like (PK-like)"/>
    <property type="match status" value="1"/>
</dbReference>
<dbReference type="InterPro" id="IPR019734">
    <property type="entry name" value="TPR_rpt"/>
</dbReference>
<dbReference type="InterPro" id="IPR000719">
    <property type="entry name" value="Prot_kinase_dom"/>
</dbReference>
<dbReference type="AlphaFoldDB" id="A0AAP5ICR9"/>
<dbReference type="EMBL" id="JAALHA020000022">
    <property type="protein sequence ID" value="MDR9899156.1"/>
    <property type="molecule type" value="Genomic_DNA"/>
</dbReference>
<protein>
    <submittedName>
        <fullName evidence="6">Tetratricopeptide repeat protein</fullName>
    </submittedName>
</protein>
<organism evidence="6 7">
    <name type="scientific">Aetokthonos hydrillicola Thurmond2011</name>
    <dbReference type="NCBI Taxonomy" id="2712845"/>
    <lineage>
        <taxon>Bacteria</taxon>
        <taxon>Bacillati</taxon>
        <taxon>Cyanobacteriota</taxon>
        <taxon>Cyanophyceae</taxon>
        <taxon>Nostocales</taxon>
        <taxon>Hapalosiphonaceae</taxon>
        <taxon>Aetokthonos</taxon>
    </lineage>
</organism>
<evidence type="ECO:0000313" key="6">
    <source>
        <dbReference type="EMBL" id="MDR9899156.1"/>
    </source>
</evidence>
<dbReference type="Proteomes" id="UP000667802">
    <property type="component" value="Unassembled WGS sequence"/>
</dbReference>
<sequence>MQVLRRPNSQENVSINLAATLGRGGEACIYTVATDPDLVAKVYHKPTVEQAHKLEVMIAHPPENPTANLGHISIAWPIELLRSAEGSDRVVGFLMPRIQGMRPSIDFYNPRTRRQNCPLFNYQYLVRAARNLAAAFASLHASGYCVGDVNESNILVSDTALVTVVDTDSFQVRDPNSNFVYRCPVGKPEFTPPELQNKTFAECERTVTHDLFGLAVLIFQFLMEGTHPFSGIFQGYGDPPAYEARIAQGHFTYSQKRRIPYIPTPISPPWEILHPSLQDLFVRSFEDGYNNPELRPTAQTWLSALTETENSLVSCSVNSQHRYSNHLHKCPWCERTLQLGGRDPFLSIEAVAAREHLQLQPKQKRARTQTARDRVPRGRGATRTPQVPSVFSNPRHKLVIPSQNISYYKPPKKPKFYPFIFCLLGFGLLGYLDLLIKFTSRPFIAQNSYAQQVLANNQDNDKNLTFADYYQQGHASYKVRDYEQAVERFTKAIQKDPKYAKAYINRGNAHYNLKEYEAALADYNQAIRLNPNEVKAYENRGNVRFLLAEYSSDPDKDYNLAIADFNSALRLNSNDVEAYVRRGVVRSQIAKYSGDSQQEYRKAIQDFNSALSINPNRAEAFFQRGIVRYQIAQYSSEFEREYKQAIEDFNRALHLNSQMAKAYLKRGIVRYELAQYGGNASKHHYSKAVEDLQTSAKISLAQNDMENYQQALSSICVVLENKCDNFFQNASISSKGN</sequence>
<dbReference type="Pfam" id="PF13432">
    <property type="entry name" value="TPR_16"/>
    <property type="match status" value="1"/>
</dbReference>
<accession>A0AAP5ICR9</accession>
<feature type="repeat" description="TPR" evidence="3">
    <location>
        <begin position="466"/>
        <end position="499"/>
    </location>
</feature>
<dbReference type="InterPro" id="IPR011009">
    <property type="entry name" value="Kinase-like_dom_sf"/>
</dbReference>
<evidence type="ECO:0000256" key="4">
    <source>
        <dbReference type="SAM" id="MobiDB-lite"/>
    </source>
</evidence>
<dbReference type="PANTHER" id="PTHR44858">
    <property type="entry name" value="TETRATRICOPEPTIDE REPEAT PROTEIN 6"/>
    <property type="match status" value="1"/>
</dbReference>
<dbReference type="PROSITE" id="PS50005">
    <property type="entry name" value="TPR"/>
    <property type="match status" value="2"/>
</dbReference>
<feature type="region of interest" description="Disordered" evidence="4">
    <location>
        <begin position="359"/>
        <end position="388"/>
    </location>
</feature>
<dbReference type="RefSeq" id="WP_208353505.1">
    <property type="nucleotide sequence ID" value="NZ_JAALHA020000022.1"/>
</dbReference>
<dbReference type="GO" id="GO:0005524">
    <property type="term" value="F:ATP binding"/>
    <property type="evidence" value="ECO:0007669"/>
    <property type="project" value="InterPro"/>
</dbReference>
<reference evidence="7" key="1">
    <citation type="journal article" date="2021" name="Science">
        <title>Hunting the eagle killer: A cyanobacterial neurotoxin causes vacuolar myelinopathy.</title>
        <authorList>
            <person name="Breinlinger S."/>
            <person name="Phillips T.J."/>
            <person name="Haram B.N."/>
            <person name="Mares J."/>
            <person name="Martinez Yerena J.A."/>
            <person name="Hrouzek P."/>
            <person name="Sobotka R."/>
            <person name="Henderson W.M."/>
            <person name="Schmieder P."/>
            <person name="Williams S.M."/>
            <person name="Lauderdale J.D."/>
            <person name="Wilde H.D."/>
            <person name="Gerrin W."/>
            <person name="Kust A."/>
            <person name="Washington J.W."/>
            <person name="Wagner C."/>
            <person name="Geier B."/>
            <person name="Liebeke M."/>
            <person name="Enke H."/>
            <person name="Niedermeyer T.H.J."/>
            <person name="Wilde S.B."/>
        </authorList>
    </citation>
    <scope>NUCLEOTIDE SEQUENCE [LARGE SCALE GENOMIC DNA]</scope>
    <source>
        <strain evidence="7">Thurmond2011</strain>
    </source>
</reference>
<dbReference type="GO" id="GO:0009279">
    <property type="term" value="C:cell outer membrane"/>
    <property type="evidence" value="ECO:0007669"/>
    <property type="project" value="TreeGrafter"/>
</dbReference>
<dbReference type="SUPFAM" id="SSF48452">
    <property type="entry name" value="TPR-like"/>
    <property type="match status" value="2"/>
</dbReference>
<dbReference type="PROSITE" id="PS50293">
    <property type="entry name" value="TPR_REGION"/>
    <property type="match status" value="1"/>
</dbReference>
<keyword evidence="1" id="KW-0677">Repeat</keyword>
<keyword evidence="2 3" id="KW-0802">TPR repeat</keyword>
<dbReference type="PROSITE" id="PS50011">
    <property type="entry name" value="PROTEIN_KINASE_DOM"/>
    <property type="match status" value="1"/>
</dbReference>
<evidence type="ECO:0000256" key="1">
    <source>
        <dbReference type="ARBA" id="ARBA00022737"/>
    </source>
</evidence>
<keyword evidence="7" id="KW-1185">Reference proteome</keyword>
<dbReference type="InterPro" id="IPR050498">
    <property type="entry name" value="Ycf3"/>
</dbReference>
<evidence type="ECO:0000256" key="3">
    <source>
        <dbReference type="PROSITE-ProRule" id="PRU00339"/>
    </source>
</evidence>
<proteinExistence type="predicted"/>
<dbReference type="GO" id="GO:0004672">
    <property type="term" value="F:protein kinase activity"/>
    <property type="evidence" value="ECO:0007669"/>
    <property type="project" value="InterPro"/>
</dbReference>
<comment type="caution">
    <text evidence="6">The sequence shown here is derived from an EMBL/GenBank/DDBJ whole genome shotgun (WGS) entry which is preliminary data.</text>
</comment>
<evidence type="ECO:0000259" key="5">
    <source>
        <dbReference type="PROSITE" id="PS50011"/>
    </source>
</evidence>
<feature type="domain" description="Protein kinase" evidence="5">
    <location>
        <begin position="15"/>
        <end position="313"/>
    </location>
</feature>
<dbReference type="Gene3D" id="1.25.40.10">
    <property type="entry name" value="Tetratricopeptide repeat domain"/>
    <property type="match status" value="3"/>
</dbReference>
<gene>
    <name evidence="6" type="ORF">G7B40_032030</name>
</gene>
<feature type="repeat" description="TPR" evidence="3">
    <location>
        <begin position="500"/>
        <end position="533"/>
    </location>
</feature>
<dbReference type="PANTHER" id="PTHR44858:SF1">
    <property type="entry name" value="UDP-N-ACETYLGLUCOSAMINE--PEPTIDE N-ACETYLGLUCOSAMINYLTRANSFERASE SPINDLY-RELATED"/>
    <property type="match status" value="1"/>
</dbReference>